<keyword evidence="18" id="KW-0325">Glycoprotein</keyword>
<dbReference type="Pfam" id="PF04389">
    <property type="entry name" value="Peptidase_M28"/>
    <property type="match status" value="1"/>
</dbReference>
<keyword evidence="15" id="KW-0333">Golgi apparatus</keyword>
<evidence type="ECO:0000256" key="4">
    <source>
        <dbReference type="ARBA" id="ARBA00004613"/>
    </source>
</evidence>
<evidence type="ECO:0000256" key="12">
    <source>
        <dbReference type="ARBA" id="ARBA00022801"/>
    </source>
</evidence>
<evidence type="ECO:0000259" key="22">
    <source>
        <dbReference type="Pfam" id="PF04389"/>
    </source>
</evidence>
<dbReference type="GO" id="GO:0005783">
    <property type="term" value="C:endoplasmic reticulum"/>
    <property type="evidence" value="ECO:0007669"/>
    <property type="project" value="UniProtKB-SubCell"/>
</dbReference>
<feature type="domain" description="Peptidase M28" evidence="22">
    <location>
        <begin position="263"/>
        <end position="456"/>
    </location>
</feature>
<dbReference type="GO" id="GO:0046872">
    <property type="term" value="F:metal ion binding"/>
    <property type="evidence" value="ECO:0007669"/>
    <property type="project" value="UniProtKB-KW"/>
</dbReference>
<keyword evidence="19" id="KW-0458">Lysosome</keyword>
<keyword evidence="14" id="KW-0862">Zinc</keyword>
<evidence type="ECO:0000256" key="8">
    <source>
        <dbReference type="ARBA" id="ARBA00022645"/>
    </source>
</evidence>
<dbReference type="GO" id="GO:0070573">
    <property type="term" value="F:metallodipeptidase activity"/>
    <property type="evidence" value="ECO:0007669"/>
    <property type="project" value="InterPro"/>
</dbReference>
<evidence type="ECO:0000256" key="1">
    <source>
        <dbReference type="ARBA" id="ARBA00004240"/>
    </source>
</evidence>
<evidence type="ECO:0000256" key="5">
    <source>
        <dbReference type="ARBA" id="ARBA00010918"/>
    </source>
</evidence>
<dbReference type="InterPro" id="IPR039866">
    <property type="entry name" value="CPQ"/>
</dbReference>
<evidence type="ECO:0000256" key="17">
    <source>
        <dbReference type="ARBA" id="ARBA00023145"/>
    </source>
</evidence>
<keyword evidence="9" id="KW-0645">Protease</keyword>
<organism evidence="23 24">
    <name type="scientific">Onchocerca volvulus</name>
    <dbReference type="NCBI Taxonomy" id="6282"/>
    <lineage>
        <taxon>Eukaryota</taxon>
        <taxon>Metazoa</taxon>
        <taxon>Ecdysozoa</taxon>
        <taxon>Nematoda</taxon>
        <taxon>Chromadorea</taxon>
        <taxon>Rhabditida</taxon>
        <taxon>Spirurina</taxon>
        <taxon>Spiruromorpha</taxon>
        <taxon>Filarioidea</taxon>
        <taxon>Onchocercidae</taxon>
        <taxon>Onchocerca</taxon>
    </lineage>
</organism>
<dbReference type="SUPFAM" id="SSF53187">
    <property type="entry name" value="Zn-dependent exopeptidases"/>
    <property type="match status" value="1"/>
</dbReference>
<evidence type="ECO:0000256" key="6">
    <source>
        <dbReference type="ARBA" id="ARBA00014116"/>
    </source>
</evidence>
<dbReference type="GO" id="GO:0005764">
    <property type="term" value="C:lysosome"/>
    <property type="evidence" value="ECO:0007669"/>
    <property type="project" value="UniProtKB-SubCell"/>
</dbReference>
<keyword evidence="17" id="KW-0865">Zymogen</keyword>
<evidence type="ECO:0000256" key="13">
    <source>
        <dbReference type="ARBA" id="ARBA00022824"/>
    </source>
</evidence>
<evidence type="ECO:0000256" key="9">
    <source>
        <dbReference type="ARBA" id="ARBA00022670"/>
    </source>
</evidence>
<protein>
    <recommendedName>
        <fullName evidence="6">Carboxypeptidase Q</fullName>
    </recommendedName>
    <alternativeName>
        <fullName evidence="21">Plasma glutamate carboxypeptidase</fullName>
    </alternativeName>
</protein>
<keyword evidence="13" id="KW-0256">Endoplasmic reticulum</keyword>
<evidence type="ECO:0000256" key="16">
    <source>
        <dbReference type="ARBA" id="ARBA00023049"/>
    </source>
</evidence>
<dbReference type="GO" id="GO:0005794">
    <property type="term" value="C:Golgi apparatus"/>
    <property type="evidence" value="ECO:0007669"/>
    <property type="project" value="UniProtKB-SubCell"/>
</dbReference>
<accession>A0A8R1Y7H5</accession>
<dbReference type="GO" id="GO:0006508">
    <property type="term" value="P:proteolysis"/>
    <property type="evidence" value="ECO:0007669"/>
    <property type="project" value="UniProtKB-KW"/>
</dbReference>
<dbReference type="Proteomes" id="UP000024404">
    <property type="component" value="Unassembled WGS sequence"/>
</dbReference>
<evidence type="ECO:0000256" key="15">
    <source>
        <dbReference type="ARBA" id="ARBA00023034"/>
    </source>
</evidence>
<dbReference type="AlphaFoldDB" id="A0A8R1Y7H5"/>
<reference evidence="24" key="1">
    <citation type="submission" date="2013-10" db="EMBL/GenBank/DDBJ databases">
        <title>Genome sequencing of Onchocerca volvulus.</title>
        <authorList>
            <person name="Cotton J."/>
            <person name="Tsai J."/>
            <person name="Stanley E."/>
            <person name="Tracey A."/>
            <person name="Holroyd N."/>
            <person name="Lustigman S."/>
            <person name="Berriman M."/>
        </authorList>
    </citation>
    <scope>NUCLEOTIDE SEQUENCE</scope>
</reference>
<dbReference type="OMA" id="IVFYNRP"/>
<evidence type="ECO:0000256" key="10">
    <source>
        <dbReference type="ARBA" id="ARBA00022723"/>
    </source>
</evidence>
<keyword evidence="7" id="KW-0964">Secreted</keyword>
<evidence type="ECO:0000313" key="23">
    <source>
        <dbReference type="EnsemblMetazoa" id="OVOC9905.1"/>
    </source>
</evidence>
<dbReference type="GO" id="GO:0005615">
    <property type="term" value="C:extracellular space"/>
    <property type="evidence" value="ECO:0007669"/>
    <property type="project" value="TreeGrafter"/>
</dbReference>
<name>A0A8R1Y7H5_ONCVO</name>
<evidence type="ECO:0000256" key="20">
    <source>
        <dbReference type="ARBA" id="ARBA00025833"/>
    </source>
</evidence>
<keyword evidence="12" id="KW-0378">Hydrolase</keyword>
<dbReference type="EMBL" id="CMVM020000304">
    <property type="status" value="NOT_ANNOTATED_CDS"/>
    <property type="molecule type" value="Genomic_DNA"/>
</dbReference>
<sequence>MSPIYLSLFFTITVTITTVRGENYLLKTLFLNYLITKYNYLLWFGDEVTDLIRYITKGDGAGLAYHWLSALVDGYGHRMVGSDSLEESIDFLAKILKEDGFDDVYTEDVPNLPKWIRGDDEVQILEPRCQRLNVLAIGGSEPADVTGEVVVIYDLDDIEHVNVSGKIVVTVQNYRGYSETVKYRHSVKLFESLGAIGVLIKSITPFSINSPHAGGGAEGAKIPAASLTTEQADMIERLCQHGEKIIIRMNMKSHNEDFTTSRNLIFQITGQKQTNEVILLSAHIDSWDVGQGALDNGGGCAAIWSALHSLKQLAKINPAFKPKRTIRAIFWTAEEQGMLGAMHYYNTHKNTPNERFYFVSETNKGAFKPTNWLSHLAFSGNEEQMKRLNEIVHLLNRHGIPLGVKNSSSQGSISLWAKDGIPSVNYLPDKALDYYYYFHHTEGDYITIFKDEDLEYTAAIFAVLGHVIANMDNWGYNQFM</sequence>
<dbReference type="InterPro" id="IPR007484">
    <property type="entry name" value="Peptidase_M28"/>
</dbReference>
<keyword evidence="11" id="KW-0732">Signal</keyword>
<evidence type="ECO:0000256" key="7">
    <source>
        <dbReference type="ARBA" id="ARBA00022525"/>
    </source>
</evidence>
<evidence type="ECO:0000256" key="2">
    <source>
        <dbReference type="ARBA" id="ARBA00004371"/>
    </source>
</evidence>
<evidence type="ECO:0000256" key="3">
    <source>
        <dbReference type="ARBA" id="ARBA00004555"/>
    </source>
</evidence>
<comment type="subcellular location">
    <subcellularLocation>
        <location evidence="1">Endoplasmic reticulum</location>
    </subcellularLocation>
    <subcellularLocation>
        <location evidence="3">Golgi apparatus</location>
    </subcellularLocation>
    <subcellularLocation>
        <location evidence="2">Lysosome</location>
    </subcellularLocation>
    <subcellularLocation>
        <location evidence="4">Secreted</location>
    </subcellularLocation>
</comment>
<evidence type="ECO:0000256" key="18">
    <source>
        <dbReference type="ARBA" id="ARBA00023180"/>
    </source>
</evidence>
<comment type="subunit">
    <text evidence="20">Homodimer. The monomeric form is inactive while the homodimer is active.</text>
</comment>
<dbReference type="Gene3D" id="3.40.630.10">
    <property type="entry name" value="Zn peptidases"/>
    <property type="match status" value="1"/>
</dbReference>
<dbReference type="GO" id="GO:0004180">
    <property type="term" value="F:carboxypeptidase activity"/>
    <property type="evidence" value="ECO:0007669"/>
    <property type="project" value="UniProtKB-KW"/>
</dbReference>
<evidence type="ECO:0000256" key="21">
    <source>
        <dbReference type="ARBA" id="ARBA00033328"/>
    </source>
</evidence>
<dbReference type="EMBL" id="CMVM020000305">
    <property type="status" value="NOT_ANNOTATED_CDS"/>
    <property type="molecule type" value="Genomic_DNA"/>
</dbReference>
<evidence type="ECO:0000256" key="11">
    <source>
        <dbReference type="ARBA" id="ARBA00022729"/>
    </source>
</evidence>
<dbReference type="PANTHER" id="PTHR12053">
    <property type="entry name" value="PROTEASE FAMILY M28 PLASMA GLUTAMATE CARBOXYPEPTIDASE-RELATED"/>
    <property type="match status" value="1"/>
</dbReference>
<keyword evidence="8" id="KW-0121">Carboxypeptidase</keyword>
<evidence type="ECO:0000256" key="14">
    <source>
        <dbReference type="ARBA" id="ARBA00022833"/>
    </source>
</evidence>
<dbReference type="Gene3D" id="3.50.30.30">
    <property type="match status" value="1"/>
</dbReference>
<evidence type="ECO:0000313" key="24">
    <source>
        <dbReference type="Proteomes" id="UP000024404"/>
    </source>
</evidence>
<evidence type="ECO:0000256" key="19">
    <source>
        <dbReference type="ARBA" id="ARBA00023228"/>
    </source>
</evidence>
<keyword evidence="10" id="KW-0479">Metal-binding</keyword>
<keyword evidence="16" id="KW-0482">Metalloprotease</keyword>
<dbReference type="GO" id="GO:0043171">
    <property type="term" value="P:peptide catabolic process"/>
    <property type="evidence" value="ECO:0007669"/>
    <property type="project" value="TreeGrafter"/>
</dbReference>
<keyword evidence="24" id="KW-1185">Reference proteome</keyword>
<reference evidence="23" key="2">
    <citation type="submission" date="2022-06" db="UniProtKB">
        <authorList>
            <consortium name="EnsemblMetazoa"/>
        </authorList>
    </citation>
    <scope>IDENTIFICATION</scope>
</reference>
<proteinExistence type="inferred from homology"/>
<dbReference type="PANTHER" id="PTHR12053:SF3">
    <property type="entry name" value="CARBOXYPEPTIDASE Q"/>
    <property type="match status" value="1"/>
</dbReference>
<comment type="similarity">
    <text evidence="5">Belongs to the peptidase M28 family.</text>
</comment>
<dbReference type="EnsemblMetazoa" id="OVOC9905.1">
    <property type="protein sequence ID" value="OVOC9905.1"/>
    <property type="gene ID" value="WBGene00246714"/>
</dbReference>